<organism evidence="7 8">
    <name type="scientific">Persicobacter diffluens</name>
    <dbReference type="NCBI Taxonomy" id="981"/>
    <lineage>
        <taxon>Bacteria</taxon>
        <taxon>Pseudomonadati</taxon>
        <taxon>Bacteroidota</taxon>
        <taxon>Cytophagia</taxon>
        <taxon>Cytophagales</taxon>
        <taxon>Persicobacteraceae</taxon>
        <taxon>Persicobacter</taxon>
    </lineage>
</organism>
<evidence type="ECO:0000259" key="5">
    <source>
        <dbReference type="Pfam" id="PF00389"/>
    </source>
</evidence>
<dbReference type="EMBL" id="BQKE01000001">
    <property type="protein sequence ID" value="GJM61534.1"/>
    <property type="molecule type" value="Genomic_DNA"/>
</dbReference>
<comment type="similarity">
    <text evidence="1 4">Belongs to the D-isomer specific 2-hydroxyacid dehydrogenase family.</text>
</comment>
<comment type="caution">
    <text evidence="7">The sequence shown here is derived from an EMBL/GenBank/DDBJ whole genome shotgun (WGS) entry which is preliminary data.</text>
</comment>
<feature type="domain" description="D-isomer specific 2-hydroxyacid dehydrogenase NAD-binding" evidence="6">
    <location>
        <begin position="105"/>
        <end position="286"/>
    </location>
</feature>
<sequence>MKILIIDQLHESIHPLMKAADLHYDYRPEIKKEEVLEILPQYEGIMVRSKMRFDQPELDRGTKLQFIARSGAGMDNIDDAYATKKGIHLINAPEGNRDAVGEHTIGMLLLLMNKMHTADLEVRKGIWDREGNRGWELMGRTVGIIGYGHMGQAFAKRLAGFGVKVLAYDKYRLDYSDQYAQEASLEEIFNDTDVLSFHTPLTEETRAWCTLEFFKKFRKPIIFLNAARGEIAPLHDLNEAIDQKLILAAGLDVLEVEKFDKLTPKQKEELKQLQERANVIFTPHVGGWTFESYQRLNEVMIQKIQAFLEGT</sequence>
<gene>
    <name evidence="7" type="ORF">PEDI_20860</name>
</gene>
<reference evidence="7 8" key="1">
    <citation type="submission" date="2021-12" db="EMBL/GenBank/DDBJ databases">
        <title>Genome sequencing of bacteria with rrn-lacking chromosome and rrn-plasmid.</title>
        <authorList>
            <person name="Anda M."/>
            <person name="Iwasaki W."/>
        </authorList>
    </citation>
    <scope>NUCLEOTIDE SEQUENCE [LARGE SCALE GENOMIC DNA]</scope>
    <source>
        <strain evidence="7 8">NBRC 15940</strain>
    </source>
</reference>
<dbReference type="InterPro" id="IPR050857">
    <property type="entry name" value="D-2-hydroxyacid_DH"/>
</dbReference>
<dbReference type="InterPro" id="IPR006139">
    <property type="entry name" value="D-isomer_2_OHA_DH_cat_dom"/>
</dbReference>
<dbReference type="PANTHER" id="PTHR42789:SF1">
    <property type="entry name" value="D-ISOMER SPECIFIC 2-HYDROXYACID DEHYDROGENASE FAMILY PROTEIN (AFU_ORTHOLOGUE AFUA_6G10090)"/>
    <property type="match status" value="1"/>
</dbReference>
<dbReference type="GO" id="GO:0016616">
    <property type="term" value="F:oxidoreductase activity, acting on the CH-OH group of donors, NAD or NADP as acceptor"/>
    <property type="evidence" value="ECO:0007669"/>
    <property type="project" value="InterPro"/>
</dbReference>
<dbReference type="RefSeq" id="WP_338237063.1">
    <property type="nucleotide sequence ID" value="NZ_BQKE01000001.1"/>
</dbReference>
<dbReference type="Gene3D" id="3.40.50.720">
    <property type="entry name" value="NAD(P)-binding Rossmann-like Domain"/>
    <property type="match status" value="2"/>
</dbReference>
<keyword evidence="3" id="KW-0520">NAD</keyword>
<evidence type="ECO:0000256" key="1">
    <source>
        <dbReference type="ARBA" id="ARBA00005854"/>
    </source>
</evidence>
<evidence type="ECO:0000313" key="8">
    <source>
        <dbReference type="Proteomes" id="UP001310022"/>
    </source>
</evidence>
<evidence type="ECO:0000256" key="4">
    <source>
        <dbReference type="RuleBase" id="RU003719"/>
    </source>
</evidence>
<dbReference type="InterPro" id="IPR036291">
    <property type="entry name" value="NAD(P)-bd_dom_sf"/>
</dbReference>
<keyword evidence="2 4" id="KW-0560">Oxidoreductase</keyword>
<dbReference type="Proteomes" id="UP001310022">
    <property type="component" value="Unassembled WGS sequence"/>
</dbReference>
<keyword evidence="8" id="KW-1185">Reference proteome</keyword>
<dbReference type="SUPFAM" id="SSF51735">
    <property type="entry name" value="NAD(P)-binding Rossmann-fold domains"/>
    <property type="match status" value="1"/>
</dbReference>
<dbReference type="SUPFAM" id="SSF52283">
    <property type="entry name" value="Formate/glycerate dehydrogenase catalytic domain-like"/>
    <property type="match status" value="1"/>
</dbReference>
<protein>
    <submittedName>
        <fullName evidence="7">2-hydroxyacid dehydrogenase</fullName>
    </submittedName>
</protein>
<feature type="domain" description="D-isomer specific 2-hydroxyacid dehydrogenase catalytic" evidence="5">
    <location>
        <begin position="3"/>
        <end position="310"/>
    </location>
</feature>
<dbReference type="AlphaFoldDB" id="A0AAN4VYE6"/>
<proteinExistence type="inferred from homology"/>
<evidence type="ECO:0000259" key="6">
    <source>
        <dbReference type="Pfam" id="PF02826"/>
    </source>
</evidence>
<accession>A0AAN4VYE6</accession>
<dbReference type="InterPro" id="IPR006140">
    <property type="entry name" value="D-isomer_DH_NAD-bd"/>
</dbReference>
<name>A0AAN4VYE6_9BACT</name>
<dbReference type="GO" id="GO:0051287">
    <property type="term" value="F:NAD binding"/>
    <property type="evidence" value="ECO:0007669"/>
    <property type="project" value="InterPro"/>
</dbReference>
<dbReference type="Pfam" id="PF02826">
    <property type="entry name" value="2-Hacid_dh_C"/>
    <property type="match status" value="1"/>
</dbReference>
<dbReference type="Pfam" id="PF00389">
    <property type="entry name" value="2-Hacid_dh"/>
    <property type="match status" value="1"/>
</dbReference>
<dbReference type="PANTHER" id="PTHR42789">
    <property type="entry name" value="D-ISOMER SPECIFIC 2-HYDROXYACID DEHYDROGENASE FAMILY PROTEIN (AFU_ORTHOLOGUE AFUA_6G10090)"/>
    <property type="match status" value="1"/>
</dbReference>
<evidence type="ECO:0000256" key="2">
    <source>
        <dbReference type="ARBA" id="ARBA00023002"/>
    </source>
</evidence>
<evidence type="ECO:0000313" key="7">
    <source>
        <dbReference type="EMBL" id="GJM61534.1"/>
    </source>
</evidence>
<evidence type="ECO:0000256" key="3">
    <source>
        <dbReference type="ARBA" id="ARBA00023027"/>
    </source>
</evidence>